<dbReference type="AlphaFoldDB" id="A0A066ZCW5"/>
<dbReference type="EMBL" id="JNBY01000004">
    <property type="protein sequence ID" value="KDN88146.1"/>
    <property type="molecule type" value="Genomic_DNA"/>
</dbReference>
<organism evidence="2 3">
    <name type="scientific">Kitasatospora cheerisanensis KCTC 2395</name>
    <dbReference type="NCBI Taxonomy" id="1348663"/>
    <lineage>
        <taxon>Bacteria</taxon>
        <taxon>Bacillati</taxon>
        <taxon>Actinomycetota</taxon>
        <taxon>Actinomycetes</taxon>
        <taxon>Kitasatosporales</taxon>
        <taxon>Streptomycetaceae</taxon>
        <taxon>Kitasatospora</taxon>
    </lineage>
</organism>
<accession>A0A066ZCW5</accession>
<feature type="compositionally biased region" description="Basic residues" evidence="1">
    <location>
        <begin position="15"/>
        <end position="25"/>
    </location>
</feature>
<feature type="region of interest" description="Disordered" evidence="1">
    <location>
        <begin position="1"/>
        <end position="39"/>
    </location>
</feature>
<sequence>MRGTAGQAGPSTARGRARRRRRRGGARAAGLVLTGYQRP</sequence>
<evidence type="ECO:0000313" key="2">
    <source>
        <dbReference type="EMBL" id="KDN88146.1"/>
    </source>
</evidence>
<dbReference type="Proteomes" id="UP000027178">
    <property type="component" value="Unassembled WGS sequence"/>
</dbReference>
<gene>
    <name evidence="2" type="ORF">KCH_00780</name>
</gene>
<evidence type="ECO:0000256" key="1">
    <source>
        <dbReference type="SAM" id="MobiDB-lite"/>
    </source>
</evidence>
<proteinExistence type="predicted"/>
<dbReference type="HOGENOM" id="CLU_3311222_0_0_11"/>
<comment type="caution">
    <text evidence="2">The sequence shown here is derived from an EMBL/GenBank/DDBJ whole genome shotgun (WGS) entry which is preliminary data.</text>
</comment>
<keyword evidence="3" id="KW-1185">Reference proteome</keyword>
<name>A0A066ZCW5_9ACTN</name>
<evidence type="ECO:0000313" key="3">
    <source>
        <dbReference type="Proteomes" id="UP000027178"/>
    </source>
</evidence>
<reference evidence="2 3" key="1">
    <citation type="submission" date="2014-05" db="EMBL/GenBank/DDBJ databases">
        <title>Draft Genome Sequence of Kitasatospora cheerisanensis KCTC 2395.</title>
        <authorList>
            <person name="Nam D.H."/>
        </authorList>
    </citation>
    <scope>NUCLEOTIDE SEQUENCE [LARGE SCALE GENOMIC DNA]</scope>
    <source>
        <strain evidence="2 3">KCTC 2395</strain>
    </source>
</reference>
<protein>
    <submittedName>
        <fullName evidence="2">Uncharacterized protein</fullName>
    </submittedName>
</protein>